<evidence type="ECO:0000313" key="2">
    <source>
        <dbReference type="Proteomes" id="UP000054565"/>
    </source>
</evidence>
<accession>A0A0J6Y5Z2</accession>
<evidence type="ECO:0000313" key="1">
    <source>
        <dbReference type="EMBL" id="KMP02464.1"/>
    </source>
</evidence>
<protein>
    <submittedName>
        <fullName evidence="1">Uncharacterized protein</fullName>
    </submittedName>
</protein>
<dbReference type="AlphaFoldDB" id="A0A0J6Y5Z2"/>
<name>A0A0J6Y5Z2_COCIT</name>
<gene>
    <name evidence="1" type="ORF">CIRG_10287</name>
</gene>
<dbReference type="Proteomes" id="UP000054565">
    <property type="component" value="Unassembled WGS sequence"/>
</dbReference>
<sequence>MKHSLLMPLVFQEPSLSAGGAIWASRGLARKTRANIIRHAWRSPDAKREKATLNHTAGGIEWWEFAFAGVQEMQPSAVNYAVKFALTSYGLWDRTNWSYECSHNCSHGRSVILSAMQNGNQRVQLSDKDL</sequence>
<organism evidence="1 2">
    <name type="scientific">Coccidioides immitis RMSCC 2394</name>
    <dbReference type="NCBI Taxonomy" id="404692"/>
    <lineage>
        <taxon>Eukaryota</taxon>
        <taxon>Fungi</taxon>
        <taxon>Dikarya</taxon>
        <taxon>Ascomycota</taxon>
        <taxon>Pezizomycotina</taxon>
        <taxon>Eurotiomycetes</taxon>
        <taxon>Eurotiomycetidae</taxon>
        <taxon>Onygenales</taxon>
        <taxon>Onygenaceae</taxon>
        <taxon>Coccidioides</taxon>
    </lineage>
</organism>
<proteinExistence type="predicted"/>
<dbReference type="EMBL" id="DS028103">
    <property type="protein sequence ID" value="KMP02464.1"/>
    <property type="molecule type" value="Genomic_DNA"/>
</dbReference>
<reference evidence="2" key="1">
    <citation type="journal article" date="2010" name="Genome Res.">
        <title>Population genomic sequencing of Coccidioides fungi reveals recent hybridization and transposon control.</title>
        <authorList>
            <person name="Neafsey D.E."/>
            <person name="Barker B.M."/>
            <person name="Sharpton T.J."/>
            <person name="Stajich J.E."/>
            <person name="Park D.J."/>
            <person name="Whiston E."/>
            <person name="Hung C.-Y."/>
            <person name="McMahan C."/>
            <person name="White J."/>
            <person name="Sykes S."/>
            <person name="Heiman D."/>
            <person name="Young S."/>
            <person name="Zeng Q."/>
            <person name="Abouelleil A."/>
            <person name="Aftuck L."/>
            <person name="Bessette D."/>
            <person name="Brown A."/>
            <person name="FitzGerald M."/>
            <person name="Lui A."/>
            <person name="Macdonald J.P."/>
            <person name="Priest M."/>
            <person name="Orbach M.J."/>
            <person name="Galgiani J.N."/>
            <person name="Kirkland T.N."/>
            <person name="Cole G.T."/>
            <person name="Birren B.W."/>
            <person name="Henn M.R."/>
            <person name="Taylor J.W."/>
            <person name="Rounsley S.D."/>
        </authorList>
    </citation>
    <scope>NUCLEOTIDE SEQUENCE [LARGE SCALE GENOMIC DNA]</scope>
    <source>
        <strain evidence="2">RMSCC 2394</strain>
    </source>
</reference>